<dbReference type="GO" id="GO:0005829">
    <property type="term" value="C:cytosol"/>
    <property type="evidence" value="ECO:0007669"/>
    <property type="project" value="TreeGrafter"/>
</dbReference>
<dbReference type="PANTHER" id="PTHR31760">
    <property type="entry name" value="S-ADENOSYL-L-METHIONINE-DEPENDENT METHYLTRANSFERASES SUPERFAMILY PROTEIN"/>
    <property type="match status" value="1"/>
</dbReference>
<evidence type="ECO:0000256" key="6">
    <source>
        <dbReference type="HAMAP-Rule" id="MF_00074"/>
    </source>
</evidence>
<evidence type="ECO:0000256" key="1">
    <source>
        <dbReference type="ARBA" id="ARBA00022490"/>
    </source>
</evidence>
<evidence type="ECO:0000256" key="2">
    <source>
        <dbReference type="ARBA" id="ARBA00022552"/>
    </source>
</evidence>
<dbReference type="Proteomes" id="UP000033684">
    <property type="component" value="Unassembled WGS sequence"/>
</dbReference>
<protein>
    <recommendedName>
        <fullName evidence="6">Ribosomal RNA small subunit methyltransferase G</fullName>
        <ecNumber evidence="6">2.1.1.170</ecNumber>
    </recommendedName>
    <alternativeName>
        <fullName evidence="6">16S rRNA 7-methylguanosine methyltransferase</fullName>
        <shortName evidence="6">16S rRNA m7G methyltransferase</shortName>
    </alternativeName>
</protein>
<dbReference type="PIRSF" id="PIRSF003078">
    <property type="entry name" value="GidB"/>
    <property type="match status" value="1"/>
</dbReference>
<dbReference type="NCBIfam" id="TIGR00138">
    <property type="entry name" value="rsmG_gidB"/>
    <property type="match status" value="1"/>
</dbReference>
<sequence length="215" mass="23766">MSQPKEDLNQRLSLGLSALPLDVSSSHIERLIDFIKLIAKWNKTYNLTAVRELDAMISLHLLDSLAIMPHLHGKTILDVGTGAGLPGIPLAICCPERQFCLLDSNAKKTRFVQQAVLELKLNNVTVIQQRVEQYHSASGFDTIVTRAFAELSEIIKLTQHLLAPKGIMLAMKSQHLDQENLDTLAQATVIPLTIPGLDAERNVVRLQFSNVAEVS</sequence>
<evidence type="ECO:0000313" key="7">
    <source>
        <dbReference type="EMBL" id="KJV05225.1"/>
    </source>
</evidence>
<dbReference type="EMBL" id="LAJX01000270">
    <property type="protein sequence ID" value="KJV05225.1"/>
    <property type="molecule type" value="Genomic_DNA"/>
</dbReference>
<dbReference type="PANTHER" id="PTHR31760:SF0">
    <property type="entry name" value="S-ADENOSYL-L-METHIONINE-DEPENDENT METHYLTRANSFERASES SUPERFAMILY PROTEIN"/>
    <property type="match status" value="1"/>
</dbReference>
<dbReference type="InterPro" id="IPR003682">
    <property type="entry name" value="rRNA_ssu_MeTfrase_G"/>
</dbReference>
<dbReference type="HAMAP" id="MF_00074">
    <property type="entry name" value="16SrRNA_methyltr_G"/>
    <property type="match status" value="1"/>
</dbReference>
<comment type="function">
    <text evidence="6">Specifically methylates the N7 position of guanine in position 527 of 16S rRNA.</text>
</comment>
<keyword evidence="3 6" id="KW-0489">Methyltransferase</keyword>
<keyword evidence="1 6" id="KW-0963">Cytoplasm</keyword>
<dbReference type="OrthoDB" id="9808773at2"/>
<proteinExistence type="inferred from homology"/>
<comment type="caution">
    <text evidence="6">Lacks conserved residue(s) required for the propagation of feature annotation.</text>
</comment>
<dbReference type="SUPFAM" id="SSF53335">
    <property type="entry name" value="S-adenosyl-L-methionine-dependent methyltransferases"/>
    <property type="match status" value="1"/>
</dbReference>
<dbReference type="Gene3D" id="3.40.50.150">
    <property type="entry name" value="Vaccinia Virus protein VP39"/>
    <property type="match status" value="1"/>
</dbReference>
<comment type="catalytic activity">
    <reaction evidence="6">
        <text>guanosine(527) in 16S rRNA + S-adenosyl-L-methionine = N(7)-methylguanosine(527) in 16S rRNA + S-adenosyl-L-homocysteine</text>
        <dbReference type="Rhea" id="RHEA:42732"/>
        <dbReference type="Rhea" id="RHEA-COMP:10209"/>
        <dbReference type="Rhea" id="RHEA-COMP:10210"/>
        <dbReference type="ChEBI" id="CHEBI:57856"/>
        <dbReference type="ChEBI" id="CHEBI:59789"/>
        <dbReference type="ChEBI" id="CHEBI:74269"/>
        <dbReference type="ChEBI" id="CHEBI:74480"/>
        <dbReference type="EC" id="2.1.1.170"/>
    </reaction>
</comment>
<name>A0A0F3IEJ3_9GAMM</name>
<evidence type="ECO:0000256" key="4">
    <source>
        <dbReference type="ARBA" id="ARBA00022679"/>
    </source>
</evidence>
<keyword evidence="4 6" id="KW-0808">Transferase</keyword>
<dbReference type="Pfam" id="PF02527">
    <property type="entry name" value="GidB"/>
    <property type="match status" value="1"/>
</dbReference>
<keyword evidence="8" id="KW-1185">Reference proteome</keyword>
<accession>A0A0F3IEJ3</accession>
<keyword evidence="5 6" id="KW-0949">S-adenosyl-L-methionine</keyword>
<comment type="caution">
    <text evidence="7">The sequence shown here is derived from an EMBL/GenBank/DDBJ whole genome shotgun (WGS) entry which is preliminary data.</text>
</comment>
<dbReference type="InterPro" id="IPR029063">
    <property type="entry name" value="SAM-dependent_MTases_sf"/>
</dbReference>
<comment type="subcellular location">
    <subcellularLocation>
        <location evidence="6">Cytoplasm</location>
    </subcellularLocation>
</comment>
<gene>
    <name evidence="6" type="primary">rsmG</name>
    <name evidence="7" type="ORF">VZ94_19795</name>
</gene>
<dbReference type="RefSeq" id="WP_045780543.1">
    <property type="nucleotide sequence ID" value="NZ_LAJX01000270.1"/>
</dbReference>
<feature type="binding site" evidence="6">
    <location>
        <position position="146"/>
    </location>
    <ligand>
        <name>S-adenosyl-L-methionine</name>
        <dbReference type="ChEBI" id="CHEBI:59789"/>
    </ligand>
</feature>
<feature type="binding site" evidence="6">
    <location>
        <position position="80"/>
    </location>
    <ligand>
        <name>S-adenosyl-L-methionine</name>
        <dbReference type="ChEBI" id="CHEBI:59789"/>
    </ligand>
</feature>
<feature type="binding site" evidence="6">
    <location>
        <begin position="131"/>
        <end position="132"/>
    </location>
    <ligand>
        <name>S-adenosyl-L-methionine</name>
        <dbReference type="ChEBI" id="CHEBI:59789"/>
    </ligand>
</feature>
<evidence type="ECO:0000256" key="5">
    <source>
        <dbReference type="ARBA" id="ARBA00022691"/>
    </source>
</evidence>
<evidence type="ECO:0000256" key="3">
    <source>
        <dbReference type="ARBA" id="ARBA00022603"/>
    </source>
</evidence>
<comment type="similarity">
    <text evidence="6">Belongs to the methyltransferase superfamily. RNA methyltransferase RsmG family.</text>
</comment>
<dbReference type="GO" id="GO:0070043">
    <property type="term" value="F:rRNA (guanine-N7-)-methyltransferase activity"/>
    <property type="evidence" value="ECO:0007669"/>
    <property type="project" value="UniProtKB-UniRule"/>
</dbReference>
<evidence type="ECO:0000313" key="8">
    <source>
        <dbReference type="Proteomes" id="UP000033684"/>
    </source>
</evidence>
<reference evidence="8" key="1">
    <citation type="submission" date="2015-03" db="EMBL/GenBank/DDBJ databases">
        <title>Draft genome sequence of a novel methanotroph (Sn10-6) isolated from flooded ricefield rhizosphere in India.</title>
        <authorList>
            <person name="Pandit P.S."/>
            <person name="Pore S.D."/>
            <person name="Arora P."/>
            <person name="Kapse N.G."/>
            <person name="Dhakephalkar P.K."/>
            <person name="Rahalkar M.C."/>
        </authorList>
    </citation>
    <scope>NUCLEOTIDE SEQUENCE [LARGE SCALE GENOMIC DNA]</scope>
    <source>
        <strain evidence="8">Sn10-6</strain>
    </source>
</reference>
<dbReference type="EC" id="2.1.1.170" evidence="6"/>
<dbReference type="AlphaFoldDB" id="A0A0F3IEJ3"/>
<dbReference type="PATRIC" id="fig|1632867.3.peg.3317"/>
<organism evidence="7 8">
    <name type="scientific">Methylocucumis oryzae</name>
    <dbReference type="NCBI Taxonomy" id="1632867"/>
    <lineage>
        <taxon>Bacteria</taxon>
        <taxon>Pseudomonadati</taxon>
        <taxon>Pseudomonadota</taxon>
        <taxon>Gammaproteobacteria</taxon>
        <taxon>Methylococcales</taxon>
        <taxon>Methylococcaceae</taxon>
        <taxon>Methylocucumis</taxon>
    </lineage>
</organism>
<feature type="binding site" evidence="6">
    <location>
        <position position="85"/>
    </location>
    <ligand>
        <name>S-adenosyl-L-methionine</name>
        <dbReference type="ChEBI" id="CHEBI:59789"/>
    </ligand>
</feature>
<dbReference type="CDD" id="cd02440">
    <property type="entry name" value="AdoMet_MTases"/>
    <property type="match status" value="1"/>
</dbReference>
<reference evidence="7 8" key="2">
    <citation type="journal article" date="2016" name="Microb. Ecol.">
        <title>Genome Characteristics of a Novel Type I Methanotroph (Sn10-6) Isolated from a Flooded Indian Rice Field.</title>
        <authorList>
            <person name="Rahalkar M.C."/>
            <person name="Pandit P.S."/>
            <person name="Dhakephalkar P.K."/>
            <person name="Pore S."/>
            <person name="Arora P."/>
            <person name="Kapse N."/>
        </authorList>
    </citation>
    <scope>NUCLEOTIDE SEQUENCE [LARGE SCALE GENOMIC DNA]</scope>
    <source>
        <strain evidence="7 8">Sn10-6</strain>
    </source>
</reference>
<keyword evidence="2 6" id="KW-0698">rRNA processing</keyword>